<dbReference type="Proteomes" id="UP001295423">
    <property type="component" value="Unassembled WGS sequence"/>
</dbReference>
<accession>A0AAD2JLJ0</accession>
<evidence type="ECO:0000313" key="3">
    <source>
        <dbReference type="Proteomes" id="UP001295423"/>
    </source>
</evidence>
<dbReference type="EMBL" id="CAKOGP040002069">
    <property type="protein sequence ID" value="CAJ1960756.1"/>
    <property type="molecule type" value="Genomic_DNA"/>
</dbReference>
<proteinExistence type="predicted"/>
<sequence length="102" mass="11372">MTSCDSINQIGSNGIHLARNYFLRPSSSSRLQPPSGIFHDDGGEVGSGDINRSRLSSPRNNTEHLVEILDEVLDILKEDFDTIQRLGAKSKKSRDVGYQRKQ</sequence>
<evidence type="ECO:0000313" key="2">
    <source>
        <dbReference type="EMBL" id="CAJ1960756.1"/>
    </source>
</evidence>
<dbReference type="AlphaFoldDB" id="A0AAD2JLJ0"/>
<protein>
    <submittedName>
        <fullName evidence="2">Uncharacterized protein</fullName>
    </submittedName>
</protein>
<evidence type="ECO:0000256" key="1">
    <source>
        <dbReference type="SAM" id="MobiDB-lite"/>
    </source>
</evidence>
<name>A0AAD2JLJ0_9STRA</name>
<feature type="compositionally biased region" description="Low complexity" evidence="1">
    <location>
        <begin position="25"/>
        <end position="35"/>
    </location>
</feature>
<gene>
    <name evidence="2" type="ORF">CYCCA115_LOCUS18878</name>
</gene>
<feature type="region of interest" description="Disordered" evidence="1">
    <location>
        <begin position="25"/>
        <end position="60"/>
    </location>
</feature>
<comment type="caution">
    <text evidence="2">The sequence shown here is derived from an EMBL/GenBank/DDBJ whole genome shotgun (WGS) entry which is preliminary data.</text>
</comment>
<reference evidence="2" key="1">
    <citation type="submission" date="2023-08" db="EMBL/GenBank/DDBJ databases">
        <authorList>
            <person name="Audoor S."/>
            <person name="Bilcke G."/>
        </authorList>
    </citation>
    <scope>NUCLEOTIDE SEQUENCE</scope>
</reference>
<keyword evidence="3" id="KW-1185">Reference proteome</keyword>
<organism evidence="2 3">
    <name type="scientific">Cylindrotheca closterium</name>
    <dbReference type="NCBI Taxonomy" id="2856"/>
    <lineage>
        <taxon>Eukaryota</taxon>
        <taxon>Sar</taxon>
        <taxon>Stramenopiles</taxon>
        <taxon>Ochrophyta</taxon>
        <taxon>Bacillariophyta</taxon>
        <taxon>Bacillariophyceae</taxon>
        <taxon>Bacillariophycidae</taxon>
        <taxon>Bacillariales</taxon>
        <taxon>Bacillariaceae</taxon>
        <taxon>Cylindrotheca</taxon>
    </lineage>
</organism>